<protein>
    <submittedName>
        <fullName evidence="3">Uncharacterized protein</fullName>
    </submittedName>
</protein>
<keyword evidence="2" id="KW-0812">Transmembrane</keyword>
<name>A0A7C9V4L3_9HYPH</name>
<feature type="transmembrane region" description="Helical" evidence="2">
    <location>
        <begin position="57"/>
        <end position="76"/>
    </location>
</feature>
<accession>A0A7C9V4L3</accession>
<dbReference type="AlphaFoldDB" id="A0A7C9V4L3"/>
<proteinExistence type="predicted"/>
<keyword evidence="2" id="KW-0472">Membrane</keyword>
<evidence type="ECO:0000313" key="4">
    <source>
        <dbReference type="Proteomes" id="UP000481252"/>
    </source>
</evidence>
<comment type="caution">
    <text evidence="3">The sequence shown here is derived from an EMBL/GenBank/DDBJ whole genome shotgun (WGS) entry which is preliminary data.</text>
</comment>
<keyword evidence="2" id="KW-1133">Transmembrane helix</keyword>
<reference evidence="3 4" key="1">
    <citation type="submission" date="2020-02" db="EMBL/GenBank/DDBJ databases">
        <title>Genome sequence of the type strain CGMCC 1.15528 of Mesorhizobium zhangyense.</title>
        <authorList>
            <person name="Gao J."/>
            <person name="Sun J."/>
        </authorList>
    </citation>
    <scope>NUCLEOTIDE SEQUENCE [LARGE SCALE GENOMIC DNA]</scope>
    <source>
        <strain evidence="3 4">CGMCC 1.15528</strain>
    </source>
</reference>
<feature type="coiled-coil region" evidence="1">
    <location>
        <begin position="78"/>
        <end position="138"/>
    </location>
</feature>
<keyword evidence="4" id="KW-1185">Reference proteome</keyword>
<evidence type="ECO:0000256" key="1">
    <source>
        <dbReference type="SAM" id="Coils"/>
    </source>
</evidence>
<gene>
    <name evidence="3" type="ORF">G6N74_04245</name>
</gene>
<organism evidence="3 4">
    <name type="scientific">Mesorhizobium zhangyense</name>
    <dbReference type="NCBI Taxonomy" id="1776730"/>
    <lineage>
        <taxon>Bacteria</taxon>
        <taxon>Pseudomonadati</taxon>
        <taxon>Pseudomonadota</taxon>
        <taxon>Alphaproteobacteria</taxon>
        <taxon>Hyphomicrobiales</taxon>
        <taxon>Phyllobacteriaceae</taxon>
        <taxon>Mesorhizobium</taxon>
    </lineage>
</organism>
<sequence length="274" mass="31010">MRRNFIIQITFAISVLWLAFFIWLLIGAEKCSGVVAPWWDIRAQFLSCKGANEVGDFLAGAFAPVAFIWLAAAVFMQRSELRAQLEELASTRAALEAQTDEARKQAEFLGIQSAILQAQEAERKREQADEEFDEATKALIIWVENTLPSTLVVYVWSGPLEFSRAETTDLAPLFVRRSVLGSDVEWVRSFANCLHSAVMSYDTFREDGALSERNNLNVSIREINQLIGLFDEIGSMVPGLSAPHRRKYESYDFVLAKERLEKFIQGCGERLIQF</sequence>
<dbReference type="RefSeq" id="WP_165114751.1">
    <property type="nucleotide sequence ID" value="NZ_JAAKZG010000002.1"/>
</dbReference>
<evidence type="ECO:0000313" key="3">
    <source>
        <dbReference type="EMBL" id="NGN40264.1"/>
    </source>
</evidence>
<evidence type="ECO:0000256" key="2">
    <source>
        <dbReference type="SAM" id="Phobius"/>
    </source>
</evidence>
<keyword evidence="1" id="KW-0175">Coiled coil</keyword>
<dbReference type="EMBL" id="JAAKZG010000002">
    <property type="protein sequence ID" value="NGN40264.1"/>
    <property type="molecule type" value="Genomic_DNA"/>
</dbReference>
<dbReference type="Proteomes" id="UP000481252">
    <property type="component" value="Unassembled WGS sequence"/>
</dbReference>